<protein>
    <recommendedName>
        <fullName evidence="3">Protein involved in plasmid replication-relaxation</fullName>
    </recommendedName>
</protein>
<dbReference type="Proteomes" id="UP000681162">
    <property type="component" value="Unassembled WGS sequence"/>
</dbReference>
<evidence type="ECO:0000313" key="2">
    <source>
        <dbReference type="Proteomes" id="UP000681162"/>
    </source>
</evidence>
<sequence>MPRQREWTDRDLSILQELYELREMTKKQITVKHFDSEKYAHKRLYVMKKEGLITTNVYGKRTAGRTVTAAYVRLTEAGMDLLIERGLLDSKNYRARDLGLSIQQRQYITDANELFVQIPEVPYMDSRQIKRKYNLNRGNLTVGGFRSDKGDYMIYILMPDAREQTLIKIINEIKKHMKLRGFLVYYKSESVKHAFETMSEKLNLVTGGIPVHLLPFNEWGIQITREYILTNTFLRLQKLLEPYGELKEVGHSSKYGFEYGLVQKERIGPWKDPYVIELLTRNMMTLKRCLTNYSIGVSQTVGRRVLLFCYEDEVEHYKQELSTAAHVDIVGISKNSL</sequence>
<accession>A0A919XWW2</accession>
<evidence type="ECO:0000313" key="1">
    <source>
        <dbReference type="EMBL" id="GIO38122.1"/>
    </source>
</evidence>
<name>A0A919XWW2_9BACL</name>
<keyword evidence="2" id="KW-1185">Reference proteome</keyword>
<reference evidence="1 2" key="1">
    <citation type="submission" date="2021-03" db="EMBL/GenBank/DDBJ databases">
        <title>Antimicrobial resistance genes in bacteria isolated from Japanese honey, and their potential for conferring macrolide and lincosamide resistance in the American foulbrood pathogen Paenibacillus larvae.</title>
        <authorList>
            <person name="Okamoto M."/>
            <person name="Kumagai M."/>
            <person name="Kanamori H."/>
            <person name="Takamatsu D."/>
        </authorList>
    </citation>
    <scope>NUCLEOTIDE SEQUENCE [LARGE SCALE GENOMIC DNA]</scope>
    <source>
        <strain evidence="1 2">J41TS12</strain>
    </source>
</reference>
<proteinExistence type="predicted"/>
<evidence type="ECO:0008006" key="3">
    <source>
        <dbReference type="Google" id="ProtNLM"/>
    </source>
</evidence>
<dbReference type="RefSeq" id="WP_212940296.1">
    <property type="nucleotide sequence ID" value="NZ_BORR01000010.1"/>
</dbReference>
<dbReference type="AlphaFoldDB" id="A0A919XWW2"/>
<organism evidence="1 2">
    <name type="scientific">Paenibacillus antibioticophila</name>
    <dbReference type="NCBI Taxonomy" id="1274374"/>
    <lineage>
        <taxon>Bacteria</taxon>
        <taxon>Bacillati</taxon>
        <taxon>Bacillota</taxon>
        <taxon>Bacilli</taxon>
        <taxon>Bacillales</taxon>
        <taxon>Paenibacillaceae</taxon>
        <taxon>Paenibacillus</taxon>
    </lineage>
</organism>
<gene>
    <name evidence="1" type="ORF">J41TS12_29830</name>
</gene>
<comment type="caution">
    <text evidence="1">The sequence shown here is derived from an EMBL/GenBank/DDBJ whole genome shotgun (WGS) entry which is preliminary data.</text>
</comment>
<dbReference type="EMBL" id="BORR01000010">
    <property type="protein sequence ID" value="GIO38122.1"/>
    <property type="molecule type" value="Genomic_DNA"/>
</dbReference>